<proteinExistence type="predicted"/>
<reference evidence="1" key="1">
    <citation type="submission" date="2014-09" db="EMBL/GenBank/DDBJ databases">
        <authorList>
            <person name="Magalhaes I.L.F."/>
            <person name="Oliveira U."/>
            <person name="Santos F.R."/>
            <person name="Vidigal T.H.D.A."/>
            <person name="Brescovit A.D."/>
            <person name="Santos A.J."/>
        </authorList>
    </citation>
    <scope>NUCLEOTIDE SEQUENCE</scope>
    <source>
        <tissue evidence="1">Shoot tissue taken approximately 20 cm above the soil surface</tissue>
    </source>
</reference>
<accession>A0A0A9BAF8</accession>
<dbReference type="EMBL" id="GBRH01241593">
    <property type="protein sequence ID" value="JAD56302.1"/>
    <property type="molecule type" value="Transcribed_RNA"/>
</dbReference>
<organism evidence="1">
    <name type="scientific">Arundo donax</name>
    <name type="common">Giant reed</name>
    <name type="synonym">Donax arundinaceus</name>
    <dbReference type="NCBI Taxonomy" id="35708"/>
    <lineage>
        <taxon>Eukaryota</taxon>
        <taxon>Viridiplantae</taxon>
        <taxon>Streptophyta</taxon>
        <taxon>Embryophyta</taxon>
        <taxon>Tracheophyta</taxon>
        <taxon>Spermatophyta</taxon>
        <taxon>Magnoliopsida</taxon>
        <taxon>Liliopsida</taxon>
        <taxon>Poales</taxon>
        <taxon>Poaceae</taxon>
        <taxon>PACMAD clade</taxon>
        <taxon>Arundinoideae</taxon>
        <taxon>Arundineae</taxon>
        <taxon>Arundo</taxon>
    </lineage>
</organism>
<evidence type="ECO:0000313" key="1">
    <source>
        <dbReference type="EMBL" id="JAD56302.1"/>
    </source>
</evidence>
<reference evidence="1" key="2">
    <citation type="journal article" date="2015" name="Data Brief">
        <title>Shoot transcriptome of the giant reed, Arundo donax.</title>
        <authorList>
            <person name="Barrero R.A."/>
            <person name="Guerrero F.D."/>
            <person name="Moolhuijzen P."/>
            <person name="Goolsby J.A."/>
            <person name="Tidwell J."/>
            <person name="Bellgard S.E."/>
            <person name="Bellgard M.I."/>
        </authorList>
    </citation>
    <scope>NUCLEOTIDE SEQUENCE</scope>
    <source>
        <tissue evidence="1">Shoot tissue taken approximately 20 cm above the soil surface</tissue>
    </source>
</reference>
<sequence length="34" mass="3638">MPNSTLICIARIDMTSLLYKAIELTGIAVQCAPS</sequence>
<protein>
    <submittedName>
        <fullName evidence="1">Uncharacterized protein</fullName>
    </submittedName>
</protein>
<dbReference type="AlphaFoldDB" id="A0A0A9BAF8"/>
<name>A0A0A9BAF8_ARUDO</name>